<dbReference type="Proteomes" id="UP000572680">
    <property type="component" value="Unassembled WGS sequence"/>
</dbReference>
<feature type="compositionally biased region" description="Low complexity" evidence="1">
    <location>
        <begin position="19"/>
        <end position="35"/>
    </location>
</feature>
<gene>
    <name evidence="2" type="ORF">HNR61_006470</name>
</gene>
<reference evidence="2 3" key="1">
    <citation type="submission" date="2020-08" db="EMBL/GenBank/DDBJ databases">
        <title>Genomic Encyclopedia of Type Strains, Phase IV (KMG-IV): sequencing the most valuable type-strain genomes for metagenomic binning, comparative biology and taxonomic classification.</title>
        <authorList>
            <person name="Goeker M."/>
        </authorList>
    </citation>
    <scope>NUCLEOTIDE SEQUENCE [LARGE SCALE GENOMIC DNA]</scope>
    <source>
        <strain evidence="2 3">DSM 44197</strain>
    </source>
</reference>
<keyword evidence="3" id="KW-1185">Reference proteome</keyword>
<feature type="region of interest" description="Disordered" evidence="1">
    <location>
        <begin position="1"/>
        <end position="51"/>
    </location>
</feature>
<dbReference type="EMBL" id="JACJIA010000010">
    <property type="protein sequence ID" value="MBA8954813.1"/>
    <property type="molecule type" value="Genomic_DNA"/>
</dbReference>
<dbReference type="AlphaFoldDB" id="A0A7W3LV12"/>
<name>A0A7W3LV12_ACTNM</name>
<dbReference type="RefSeq" id="WP_182846856.1">
    <property type="nucleotide sequence ID" value="NZ_BAAALP010000052.1"/>
</dbReference>
<evidence type="ECO:0000256" key="1">
    <source>
        <dbReference type="SAM" id="MobiDB-lite"/>
    </source>
</evidence>
<organism evidence="2 3">
    <name type="scientific">Actinomadura namibiensis</name>
    <dbReference type="NCBI Taxonomy" id="182080"/>
    <lineage>
        <taxon>Bacteria</taxon>
        <taxon>Bacillati</taxon>
        <taxon>Actinomycetota</taxon>
        <taxon>Actinomycetes</taxon>
        <taxon>Streptosporangiales</taxon>
        <taxon>Thermomonosporaceae</taxon>
        <taxon>Actinomadura</taxon>
    </lineage>
</organism>
<comment type="caution">
    <text evidence="2">The sequence shown here is derived from an EMBL/GenBank/DDBJ whole genome shotgun (WGS) entry which is preliminary data.</text>
</comment>
<evidence type="ECO:0000313" key="3">
    <source>
        <dbReference type="Proteomes" id="UP000572680"/>
    </source>
</evidence>
<protein>
    <submittedName>
        <fullName evidence="2">Uncharacterized protein</fullName>
    </submittedName>
</protein>
<sequence length="51" mass="5605">MSQGKAPKSGKAKREAIKANRAAKQAKRQSTQRPVAAPPQQQPSEPRPQER</sequence>
<proteinExistence type="predicted"/>
<accession>A0A7W3LV12</accession>
<evidence type="ECO:0000313" key="2">
    <source>
        <dbReference type="EMBL" id="MBA8954813.1"/>
    </source>
</evidence>